<keyword evidence="2" id="KW-0378">Hydrolase</keyword>
<proteinExistence type="predicted"/>
<keyword evidence="2" id="KW-0540">Nuclease</keyword>
<sequence length="283" mass="31721">MAPTGPYSDKAKYHKDFKLNITKALGDQLAEELQTLAHAPLTEESISSLTLAGGVYQLYHQGEFVYVGKADSSLPDRLRHHLRKIAGRRNIPLSDLTFSCLYVDDDFSALAPEQLLIYHHKRRNGIPWNNNGFGNKDPGRQRDTSLVKVGHFDMRFPIDLDFAVTGLAPGVVSLDRLLKTAKERLPYVFRYQSVPRFKQAIVEIPSPTMTADSLFRLISSAIPDDWQIVALMGYVIMYPDSPQTYASASRYYRAGDSIKARPQVDLVHPVGEDVLPLGSDDDE</sequence>
<dbReference type="InterPro" id="IPR000305">
    <property type="entry name" value="GIY-YIG_endonuc"/>
</dbReference>
<dbReference type="AlphaFoldDB" id="A0AAU3GXM4"/>
<gene>
    <name evidence="2" type="ORF">OG626_17250</name>
</gene>
<accession>A0AAU3GXM4</accession>
<dbReference type="Gene3D" id="3.40.1440.10">
    <property type="entry name" value="GIY-YIG endonuclease"/>
    <property type="match status" value="1"/>
</dbReference>
<dbReference type="EMBL" id="CP109535">
    <property type="protein sequence ID" value="WTY96527.1"/>
    <property type="molecule type" value="Genomic_DNA"/>
</dbReference>
<name>A0AAU3GXM4_9ACTN</name>
<dbReference type="InterPro" id="IPR035901">
    <property type="entry name" value="GIY-YIG_endonuc_sf"/>
</dbReference>
<dbReference type="PROSITE" id="PS50164">
    <property type="entry name" value="GIY_YIG"/>
    <property type="match status" value="1"/>
</dbReference>
<evidence type="ECO:0000259" key="1">
    <source>
        <dbReference type="PROSITE" id="PS50164"/>
    </source>
</evidence>
<evidence type="ECO:0000313" key="2">
    <source>
        <dbReference type="EMBL" id="WTY96527.1"/>
    </source>
</evidence>
<dbReference type="GO" id="GO:0016787">
    <property type="term" value="F:hydrolase activity"/>
    <property type="evidence" value="ECO:0007669"/>
    <property type="project" value="UniProtKB-KW"/>
</dbReference>
<organism evidence="2">
    <name type="scientific">Streptomyces sp. NBC_01401</name>
    <dbReference type="NCBI Taxonomy" id="2903854"/>
    <lineage>
        <taxon>Bacteria</taxon>
        <taxon>Bacillati</taxon>
        <taxon>Actinomycetota</taxon>
        <taxon>Actinomycetes</taxon>
        <taxon>Kitasatosporales</taxon>
        <taxon>Streptomycetaceae</taxon>
        <taxon>Streptomyces</taxon>
    </lineage>
</organism>
<dbReference type="REBASE" id="794869">
    <property type="entry name" value="R1.Ssp401ORF17245P"/>
</dbReference>
<dbReference type="EC" id="3.1.21.-" evidence="2"/>
<protein>
    <submittedName>
        <fullName evidence="2">Eco29kI family restriction endonuclease</fullName>
        <ecNumber evidence="2">3.1.21.-</ecNumber>
    </submittedName>
</protein>
<reference evidence="2" key="1">
    <citation type="submission" date="2022-10" db="EMBL/GenBank/DDBJ databases">
        <title>The complete genomes of actinobacterial strains from the NBC collection.</title>
        <authorList>
            <person name="Joergensen T.S."/>
            <person name="Alvarez Arevalo M."/>
            <person name="Sterndorff E.B."/>
            <person name="Faurdal D."/>
            <person name="Vuksanovic O."/>
            <person name="Mourched A.-S."/>
            <person name="Charusanti P."/>
            <person name="Shaw S."/>
            <person name="Blin K."/>
            <person name="Weber T."/>
        </authorList>
    </citation>
    <scope>NUCLEOTIDE SEQUENCE</scope>
    <source>
        <strain evidence="2">NBC_01401</strain>
    </source>
</reference>
<feature type="domain" description="GIY-YIG" evidence="1">
    <location>
        <begin position="51"/>
        <end position="126"/>
    </location>
</feature>
<keyword evidence="2" id="KW-0255">Endonuclease</keyword>
<dbReference type="GO" id="GO:0004519">
    <property type="term" value="F:endonuclease activity"/>
    <property type="evidence" value="ECO:0007669"/>
    <property type="project" value="UniProtKB-KW"/>
</dbReference>